<dbReference type="Proteomes" id="UP000680805">
    <property type="component" value="Chromosome"/>
</dbReference>
<dbReference type="InterPro" id="IPR013785">
    <property type="entry name" value="Aldolase_TIM"/>
</dbReference>
<dbReference type="KEGG" id="bsei:KMZ68_07855"/>
<evidence type="ECO:0000256" key="8">
    <source>
        <dbReference type="ARBA" id="ARBA00022679"/>
    </source>
</evidence>
<dbReference type="EC" id="2.4.2.19" evidence="5"/>
<evidence type="ECO:0000256" key="1">
    <source>
        <dbReference type="ARBA" id="ARBA00003237"/>
    </source>
</evidence>
<dbReference type="Pfam" id="PF02749">
    <property type="entry name" value="QRPTase_N"/>
    <property type="match status" value="1"/>
</dbReference>
<dbReference type="GO" id="GO:0004514">
    <property type="term" value="F:nicotinate-nucleotide diphosphorylase (carboxylating) activity"/>
    <property type="evidence" value="ECO:0007669"/>
    <property type="project" value="UniProtKB-EC"/>
</dbReference>
<keyword evidence="8 12" id="KW-0808">Transferase</keyword>
<dbReference type="PANTHER" id="PTHR32179">
    <property type="entry name" value="NICOTINATE-NUCLEOTIDE PYROPHOSPHORYLASE [CARBOXYLATING]"/>
    <property type="match status" value="1"/>
</dbReference>
<dbReference type="SUPFAM" id="SSF51690">
    <property type="entry name" value="Nicotinate/Quinolinate PRTase C-terminal domain-like"/>
    <property type="match status" value="1"/>
</dbReference>
<dbReference type="InterPro" id="IPR004393">
    <property type="entry name" value="NadC"/>
</dbReference>
<organism evidence="15 16">
    <name type="scientific">Bradyrhizobium sediminis</name>
    <dbReference type="NCBI Taxonomy" id="2840469"/>
    <lineage>
        <taxon>Bacteria</taxon>
        <taxon>Pseudomonadati</taxon>
        <taxon>Pseudomonadota</taxon>
        <taxon>Alphaproteobacteria</taxon>
        <taxon>Hyphomicrobiales</taxon>
        <taxon>Nitrobacteraceae</taxon>
        <taxon>Bradyrhizobium</taxon>
    </lineage>
</organism>
<comment type="function">
    <text evidence="1">Involved in the catabolism of quinolinic acid (QA).</text>
</comment>
<evidence type="ECO:0000256" key="9">
    <source>
        <dbReference type="ARBA" id="ARBA00033102"/>
    </source>
</evidence>
<feature type="domain" description="Quinolinate phosphoribosyl transferase N-terminal" evidence="14">
    <location>
        <begin position="36"/>
        <end position="121"/>
    </location>
</feature>
<evidence type="ECO:0000256" key="7">
    <source>
        <dbReference type="ARBA" id="ARBA00022676"/>
    </source>
</evidence>
<feature type="domain" description="Quinolinate phosphoribosyl transferase C-terminal" evidence="13">
    <location>
        <begin position="123"/>
        <end position="289"/>
    </location>
</feature>
<dbReference type="InterPro" id="IPR022412">
    <property type="entry name" value="Quinolinate_PRibosylTrfase_N"/>
</dbReference>
<evidence type="ECO:0000256" key="12">
    <source>
        <dbReference type="PIRNR" id="PIRNR006250"/>
    </source>
</evidence>
<dbReference type="CDD" id="cd01572">
    <property type="entry name" value="QPRTase"/>
    <property type="match status" value="1"/>
</dbReference>
<evidence type="ECO:0000313" key="15">
    <source>
        <dbReference type="EMBL" id="QWG19729.1"/>
    </source>
</evidence>
<comment type="subunit">
    <text evidence="4">Hexamer formed by 3 homodimers.</text>
</comment>
<gene>
    <name evidence="15" type="primary">nadC</name>
    <name evidence="15" type="ORF">KMZ68_07855</name>
</gene>
<dbReference type="AlphaFoldDB" id="A0A975NTE3"/>
<name>A0A975NTE3_9BRAD</name>
<keyword evidence="6" id="KW-0662">Pyridine nucleotide biosynthesis</keyword>
<reference evidence="15" key="1">
    <citation type="submission" date="2021-06" db="EMBL/GenBank/DDBJ databases">
        <title>Bradyrhizobium sp. S2-11-2 Genome sequencing.</title>
        <authorList>
            <person name="Jin L."/>
        </authorList>
    </citation>
    <scope>NUCLEOTIDE SEQUENCE</scope>
    <source>
        <strain evidence="15">S2-11-2</strain>
    </source>
</reference>
<dbReference type="GO" id="GO:0009435">
    <property type="term" value="P:NAD+ biosynthetic process"/>
    <property type="evidence" value="ECO:0007669"/>
    <property type="project" value="InterPro"/>
</dbReference>
<evidence type="ECO:0000259" key="14">
    <source>
        <dbReference type="Pfam" id="PF02749"/>
    </source>
</evidence>
<keyword evidence="7 12" id="KW-0328">Glycosyltransferase</keyword>
<proteinExistence type="inferred from homology"/>
<evidence type="ECO:0000256" key="2">
    <source>
        <dbReference type="ARBA" id="ARBA00004893"/>
    </source>
</evidence>
<evidence type="ECO:0000256" key="6">
    <source>
        <dbReference type="ARBA" id="ARBA00022642"/>
    </source>
</evidence>
<dbReference type="Gene3D" id="3.20.20.70">
    <property type="entry name" value="Aldolase class I"/>
    <property type="match status" value="1"/>
</dbReference>
<evidence type="ECO:0000259" key="13">
    <source>
        <dbReference type="Pfam" id="PF01729"/>
    </source>
</evidence>
<dbReference type="InterPro" id="IPR002638">
    <property type="entry name" value="Quinolinate_PRibosylTrfase_C"/>
</dbReference>
<evidence type="ECO:0000256" key="3">
    <source>
        <dbReference type="ARBA" id="ARBA00009400"/>
    </source>
</evidence>
<dbReference type="PIRSF" id="PIRSF006250">
    <property type="entry name" value="NadC_ModD"/>
    <property type="match status" value="1"/>
</dbReference>
<dbReference type="FunFam" id="3.90.1170.20:FF:000001">
    <property type="entry name" value="Nicotinate-nucleotide diphosphorylase (Carboxylating)"/>
    <property type="match status" value="1"/>
</dbReference>
<accession>A0A975NTE3</accession>
<dbReference type="InterPro" id="IPR027277">
    <property type="entry name" value="NadC/ModD"/>
</dbReference>
<dbReference type="InterPro" id="IPR037128">
    <property type="entry name" value="Quinolinate_PRibosylTase_N_sf"/>
</dbReference>
<comment type="pathway">
    <text evidence="2">Cofactor biosynthesis; NAD(+) biosynthesis; nicotinate D-ribonucleotide from quinolinate: step 1/1.</text>
</comment>
<dbReference type="Gene3D" id="3.90.1170.20">
    <property type="entry name" value="Quinolinate phosphoribosyl transferase, N-terminal domain"/>
    <property type="match status" value="1"/>
</dbReference>
<dbReference type="RefSeq" id="WP_215615233.1">
    <property type="nucleotide sequence ID" value="NZ_CP076135.1"/>
</dbReference>
<dbReference type="PANTHER" id="PTHR32179:SF3">
    <property type="entry name" value="NICOTINATE-NUCLEOTIDE PYROPHOSPHORYLASE [CARBOXYLATING]"/>
    <property type="match status" value="1"/>
</dbReference>
<protein>
    <recommendedName>
        <fullName evidence="11">Probable nicotinate-nucleotide pyrophosphorylase [carboxylating]</fullName>
        <ecNumber evidence="5">2.4.2.19</ecNumber>
    </recommendedName>
    <alternativeName>
        <fullName evidence="9">Quinolinate phosphoribosyltransferase [decarboxylating]</fullName>
    </alternativeName>
</protein>
<dbReference type="GO" id="GO:0034213">
    <property type="term" value="P:quinolinate catabolic process"/>
    <property type="evidence" value="ECO:0007669"/>
    <property type="project" value="TreeGrafter"/>
</dbReference>
<dbReference type="NCBIfam" id="TIGR00078">
    <property type="entry name" value="nadC"/>
    <property type="match status" value="1"/>
</dbReference>
<evidence type="ECO:0000256" key="11">
    <source>
        <dbReference type="ARBA" id="ARBA00069173"/>
    </source>
</evidence>
<dbReference type="SUPFAM" id="SSF54675">
    <property type="entry name" value="Nicotinate/Quinolinate PRTase N-terminal domain-like"/>
    <property type="match status" value="1"/>
</dbReference>
<evidence type="ECO:0000256" key="10">
    <source>
        <dbReference type="ARBA" id="ARBA00047445"/>
    </source>
</evidence>
<evidence type="ECO:0000256" key="5">
    <source>
        <dbReference type="ARBA" id="ARBA00011944"/>
    </source>
</evidence>
<sequence length="292" mass="30440">MTTPASLLHPDAFLSPLAIGEAVQRALDEDLGRAGDITSIATIPETTPARAVLIARQAGVIAGLPLAVATFRRLSPDLHIQPHCRDGATVASGKHVLTISGPARAVLAGERTALNFVGRLSGIATLTADYVRHTAGTKLRICCTRKTTPGLRALEKYAVRCGGGFNHRFGLDDAILIKDNHVAVAGGVRPALERARAHVGHLVKVEIEVDTLAQLREVLDTGLADVVLLDNMDIAALSEAVTLARGRVVLEASGGVTRDSIAKIAATGVDYASAGALTHSAPNFDVALDIDA</sequence>
<evidence type="ECO:0000313" key="16">
    <source>
        <dbReference type="Proteomes" id="UP000680805"/>
    </source>
</evidence>
<dbReference type="GO" id="GO:0005737">
    <property type="term" value="C:cytoplasm"/>
    <property type="evidence" value="ECO:0007669"/>
    <property type="project" value="TreeGrafter"/>
</dbReference>
<dbReference type="InterPro" id="IPR036068">
    <property type="entry name" value="Nicotinate_pribotase-like_C"/>
</dbReference>
<comment type="catalytic activity">
    <reaction evidence="10">
        <text>nicotinate beta-D-ribonucleotide + CO2 + diphosphate = quinolinate + 5-phospho-alpha-D-ribose 1-diphosphate + 2 H(+)</text>
        <dbReference type="Rhea" id="RHEA:12733"/>
        <dbReference type="ChEBI" id="CHEBI:15378"/>
        <dbReference type="ChEBI" id="CHEBI:16526"/>
        <dbReference type="ChEBI" id="CHEBI:29959"/>
        <dbReference type="ChEBI" id="CHEBI:33019"/>
        <dbReference type="ChEBI" id="CHEBI:57502"/>
        <dbReference type="ChEBI" id="CHEBI:58017"/>
        <dbReference type="EC" id="2.4.2.19"/>
    </reaction>
</comment>
<dbReference type="Pfam" id="PF01729">
    <property type="entry name" value="QRPTase_C"/>
    <property type="match status" value="1"/>
</dbReference>
<comment type="similarity">
    <text evidence="3 12">Belongs to the NadC/ModD family.</text>
</comment>
<dbReference type="EMBL" id="CP076135">
    <property type="protein sequence ID" value="QWG19729.1"/>
    <property type="molecule type" value="Genomic_DNA"/>
</dbReference>
<evidence type="ECO:0000256" key="4">
    <source>
        <dbReference type="ARBA" id="ARBA00011218"/>
    </source>
</evidence>
<dbReference type="FunFam" id="3.20.20.70:FF:000030">
    <property type="entry name" value="Nicotinate-nucleotide pyrophosphorylase, carboxylating"/>
    <property type="match status" value="1"/>
</dbReference>